<evidence type="ECO:0000256" key="1">
    <source>
        <dbReference type="SAM" id="MobiDB-lite"/>
    </source>
</evidence>
<keyword evidence="3" id="KW-1185">Reference proteome</keyword>
<organism evidence="3">
    <name type="scientific">Perkinsus marinus (strain ATCC 50983 / TXsc)</name>
    <dbReference type="NCBI Taxonomy" id="423536"/>
    <lineage>
        <taxon>Eukaryota</taxon>
        <taxon>Sar</taxon>
        <taxon>Alveolata</taxon>
        <taxon>Perkinsozoa</taxon>
        <taxon>Perkinsea</taxon>
        <taxon>Perkinsida</taxon>
        <taxon>Perkinsidae</taxon>
        <taxon>Perkinsus</taxon>
    </lineage>
</organism>
<protein>
    <submittedName>
        <fullName evidence="2">Uncharacterized protein</fullName>
    </submittedName>
</protein>
<reference evidence="2 3" key="1">
    <citation type="submission" date="2008-07" db="EMBL/GenBank/DDBJ databases">
        <authorList>
            <person name="El-Sayed N."/>
            <person name="Caler E."/>
            <person name="Inman J."/>
            <person name="Amedeo P."/>
            <person name="Hass B."/>
            <person name="Wortman J."/>
        </authorList>
    </citation>
    <scope>NUCLEOTIDE SEQUENCE [LARGE SCALE GENOMIC DNA]</scope>
    <source>
        <strain evidence="3">ATCC 50983 / TXsc</strain>
    </source>
</reference>
<dbReference type="EMBL" id="GG683530">
    <property type="protein sequence ID" value="EER02061.1"/>
    <property type="molecule type" value="Genomic_DNA"/>
</dbReference>
<sequence length="266" mass="29672">MSPSFINTVFAACNRLLGITHHRKVGTRNARGNAHIERRNAFLGHAFKLATERGTVRCDEDLVNTLGFAEILANQLIRQGDNNGSTCAFERVYGESPRLPSVLTDSPITDDERSLESSDQDGNVRPAAMNNIVEDVPLHATTAGHLGFKENDCVFYRVKNADYDSDSGKPEWYIYVGKIVQVDEANAEYKIHVYSGERRWLPLWERYRRGGGYEFVRRRHCPDNGVPRIISVKIADVVAPCGLTRGGALDEQSKNWLHSTGVAAPD</sequence>
<dbReference type="RefSeq" id="XP_002769343.1">
    <property type="nucleotide sequence ID" value="XM_002769297.1"/>
</dbReference>
<dbReference type="InParanoid" id="C5LMI1"/>
<dbReference type="Proteomes" id="UP000007800">
    <property type="component" value="Unassembled WGS sequence"/>
</dbReference>
<evidence type="ECO:0000313" key="3">
    <source>
        <dbReference type="Proteomes" id="UP000007800"/>
    </source>
</evidence>
<evidence type="ECO:0000313" key="2">
    <source>
        <dbReference type="EMBL" id="EER02061.1"/>
    </source>
</evidence>
<accession>C5LMI1</accession>
<dbReference type="GeneID" id="9054784"/>
<feature type="region of interest" description="Disordered" evidence="1">
    <location>
        <begin position="98"/>
        <end position="124"/>
    </location>
</feature>
<gene>
    <name evidence="2" type="ORF">Pmar_PMAR022190</name>
</gene>
<name>C5LMI1_PERM5</name>
<dbReference type="AlphaFoldDB" id="C5LMI1"/>
<proteinExistence type="predicted"/>